<dbReference type="InParanoid" id="A0A5R8Q8E0"/>
<comment type="caution">
    <text evidence="1">The sequence shown here is derived from an EMBL/GenBank/DDBJ whole genome shotgun (WGS) entry which is preliminary data.</text>
</comment>
<dbReference type="AlphaFoldDB" id="A0A5R8Q8E0"/>
<accession>A0A5R8Q8E0</accession>
<dbReference type="OrthoDB" id="1956472at2"/>
<evidence type="ECO:0000313" key="1">
    <source>
        <dbReference type="EMBL" id="TLG71400.1"/>
    </source>
</evidence>
<protein>
    <submittedName>
        <fullName evidence="1">Replication terminator protein</fullName>
    </submittedName>
</protein>
<keyword evidence="2" id="KW-1185">Reference proteome</keyword>
<sequence>MDKNKNMAFDGLAGGAAGEQFQEVLQNIADPNTDPKKKRELQIKLIFEPDENRDLLNVNIQCVPKLAPSVQSFTRMSIGRDKTTGQMIAVEYDAQKSAQDAVDKMLEAPTTQNVFK</sequence>
<organism evidence="1 2">
    <name type="scientific">Culicoidibacter larvae</name>
    <dbReference type="NCBI Taxonomy" id="2579976"/>
    <lineage>
        <taxon>Bacteria</taxon>
        <taxon>Bacillati</taxon>
        <taxon>Bacillota</taxon>
        <taxon>Culicoidibacteria</taxon>
        <taxon>Culicoidibacterales</taxon>
        <taxon>Culicoidibacteraceae</taxon>
        <taxon>Culicoidibacter</taxon>
    </lineage>
</organism>
<name>A0A5R8Q8E0_9FIRM</name>
<dbReference type="RefSeq" id="WP_138192314.1">
    <property type="nucleotide sequence ID" value="NZ_VBWP01000012.1"/>
</dbReference>
<reference evidence="1 2" key="1">
    <citation type="submission" date="2019-05" db="EMBL/GenBank/DDBJ databases">
        <title>Culicoidintestinum kansasii gen. nov., sp. nov. from the gastrointestinal tract of the biting midge, Culicoides sonorensis.</title>
        <authorList>
            <person name="Neupane S."/>
            <person name="Ghosh A."/>
            <person name="Gunther S."/>
            <person name="Martin K."/>
            <person name="Zurek L."/>
        </authorList>
    </citation>
    <scope>NUCLEOTIDE SEQUENCE [LARGE SCALE GENOMIC DNA]</scope>
    <source>
        <strain evidence="1 2">CS-1</strain>
    </source>
</reference>
<dbReference type="EMBL" id="VBWP01000012">
    <property type="protein sequence ID" value="TLG71400.1"/>
    <property type="molecule type" value="Genomic_DNA"/>
</dbReference>
<dbReference type="Proteomes" id="UP000306912">
    <property type="component" value="Unassembled WGS sequence"/>
</dbReference>
<evidence type="ECO:0000313" key="2">
    <source>
        <dbReference type="Proteomes" id="UP000306912"/>
    </source>
</evidence>
<proteinExistence type="predicted"/>
<gene>
    <name evidence="1" type="ORF">FEZ08_10930</name>
</gene>